<keyword evidence="6 8" id="KW-0472">Membrane</keyword>
<evidence type="ECO:0000256" key="8">
    <source>
        <dbReference type="SAM" id="Phobius"/>
    </source>
</evidence>
<reference evidence="10" key="1">
    <citation type="submission" date="2023-05" db="EMBL/GenBank/DDBJ databases">
        <title>Anaerotaeda fermentans gen. nov., sp. nov., a novel anaerobic planctomycete of the new family within the order Sedimentisphaerales isolated from Taman Peninsula, Russia.</title>
        <authorList>
            <person name="Khomyakova M.A."/>
            <person name="Merkel A.Y."/>
            <person name="Slobodkin A.I."/>
        </authorList>
    </citation>
    <scope>NUCLEOTIDE SEQUENCE</scope>
    <source>
        <strain evidence="10">M17dextr</strain>
    </source>
</reference>
<dbReference type="AlphaFoldDB" id="A0AAW6U614"/>
<dbReference type="PRINTS" id="PR01437">
    <property type="entry name" value="NUOXDRDTASE4"/>
</dbReference>
<gene>
    <name evidence="10" type="ORF">QJ522_20940</name>
</gene>
<dbReference type="GO" id="GO:0016491">
    <property type="term" value="F:oxidoreductase activity"/>
    <property type="evidence" value="ECO:0007669"/>
    <property type="project" value="UniProtKB-KW"/>
</dbReference>
<feature type="transmembrane region" description="Helical" evidence="8">
    <location>
        <begin position="412"/>
        <end position="434"/>
    </location>
</feature>
<evidence type="ECO:0000256" key="4">
    <source>
        <dbReference type="ARBA" id="ARBA00022989"/>
    </source>
</evidence>
<feature type="transmembrane region" description="Helical" evidence="8">
    <location>
        <begin position="78"/>
        <end position="99"/>
    </location>
</feature>
<comment type="subcellular location">
    <subcellularLocation>
        <location evidence="1">Cell membrane</location>
        <topology evidence="1">Multi-pass membrane protein</topology>
    </subcellularLocation>
    <subcellularLocation>
        <location evidence="7">Membrane</location>
        <topology evidence="7">Multi-pass membrane protein</topology>
    </subcellularLocation>
</comment>
<evidence type="ECO:0000259" key="9">
    <source>
        <dbReference type="Pfam" id="PF00361"/>
    </source>
</evidence>
<evidence type="ECO:0000313" key="11">
    <source>
        <dbReference type="Proteomes" id="UP001431776"/>
    </source>
</evidence>
<feature type="transmembrane region" description="Helical" evidence="8">
    <location>
        <begin position="455"/>
        <end position="476"/>
    </location>
</feature>
<feature type="transmembrane region" description="Helical" evidence="8">
    <location>
        <begin position="496"/>
        <end position="520"/>
    </location>
</feature>
<dbReference type="GO" id="GO:0008137">
    <property type="term" value="F:NADH dehydrogenase (ubiquinone) activity"/>
    <property type="evidence" value="ECO:0007669"/>
    <property type="project" value="InterPro"/>
</dbReference>
<evidence type="ECO:0000256" key="7">
    <source>
        <dbReference type="RuleBase" id="RU000320"/>
    </source>
</evidence>
<evidence type="ECO:0000256" key="2">
    <source>
        <dbReference type="ARBA" id="ARBA00022475"/>
    </source>
</evidence>
<dbReference type="GO" id="GO:0042773">
    <property type="term" value="P:ATP synthesis coupled electron transport"/>
    <property type="evidence" value="ECO:0007669"/>
    <property type="project" value="InterPro"/>
</dbReference>
<evidence type="ECO:0000313" key="10">
    <source>
        <dbReference type="EMBL" id="MDI6451541.1"/>
    </source>
</evidence>
<feature type="transmembrane region" description="Helical" evidence="8">
    <location>
        <begin position="6"/>
        <end position="22"/>
    </location>
</feature>
<feature type="transmembrane region" description="Helical" evidence="8">
    <location>
        <begin position="29"/>
        <end position="49"/>
    </location>
</feature>
<feature type="transmembrane region" description="Helical" evidence="8">
    <location>
        <begin position="133"/>
        <end position="152"/>
    </location>
</feature>
<dbReference type="EMBL" id="JASCXX010000039">
    <property type="protein sequence ID" value="MDI6451541.1"/>
    <property type="molecule type" value="Genomic_DNA"/>
</dbReference>
<feature type="transmembrane region" description="Helical" evidence="8">
    <location>
        <begin position="203"/>
        <end position="226"/>
    </location>
</feature>
<dbReference type="Pfam" id="PF00361">
    <property type="entry name" value="Proton_antipo_M"/>
    <property type="match status" value="1"/>
</dbReference>
<accession>A0AAW6U614</accession>
<comment type="caution">
    <text evidence="10">The sequence shown here is derived from an EMBL/GenBank/DDBJ whole genome shotgun (WGS) entry which is preliminary data.</text>
</comment>
<keyword evidence="4 8" id="KW-1133">Transmembrane helix</keyword>
<keyword evidence="5" id="KW-0560">Oxidoreductase</keyword>
<evidence type="ECO:0000256" key="3">
    <source>
        <dbReference type="ARBA" id="ARBA00022692"/>
    </source>
</evidence>
<dbReference type="PANTHER" id="PTHR42682">
    <property type="entry name" value="HYDROGENASE-4 COMPONENT F"/>
    <property type="match status" value="1"/>
</dbReference>
<feature type="domain" description="NADH:quinone oxidoreductase/Mrp antiporter transmembrane" evidence="9">
    <location>
        <begin position="128"/>
        <end position="401"/>
    </location>
</feature>
<evidence type="ECO:0000256" key="6">
    <source>
        <dbReference type="ARBA" id="ARBA00023136"/>
    </source>
</evidence>
<feature type="transmembrane region" description="Helical" evidence="8">
    <location>
        <begin position="238"/>
        <end position="262"/>
    </location>
</feature>
<protein>
    <submittedName>
        <fullName evidence="10">Proton-conducting transporter membrane subunit</fullName>
    </submittedName>
</protein>
<feature type="transmembrane region" description="Helical" evidence="8">
    <location>
        <begin position="164"/>
        <end position="183"/>
    </location>
</feature>
<evidence type="ECO:0000256" key="5">
    <source>
        <dbReference type="ARBA" id="ARBA00023002"/>
    </source>
</evidence>
<proteinExistence type="predicted"/>
<feature type="transmembrane region" description="Helical" evidence="8">
    <location>
        <begin position="302"/>
        <end position="326"/>
    </location>
</feature>
<organism evidence="10 11">
    <name type="scientific">Anaerobaca lacustris</name>
    <dbReference type="NCBI Taxonomy" id="3044600"/>
    <lineage>
        <taxon>Bacteria</taxon>
        <taxon>Pseudomonadati</taxon>
        <taxon>Planctomycetota</taxon>
        <taxon>Phycisphaerae</taxon>
        <taxon>Sedimentisphaerales</taxon>
        <taxon>Anaerobacaceae</taxon>
        <taxon>Anaerobaca</taxon>
    </lineage>
</organism>
<keyword evidence="3 7" id="KW-0812">Transmembrane</keyword>
<keyword evidence="11" id="KW-1185">Reference proteome</keyword>
<dbReference type="InterPro" id="IPR001750">
    <property type="entry name" value="ND/Mrp_TM"/>
</dbReference>
<feature type="transmembrane region" description="Helical" evidence="8">
    <location>
        <begin position="599"/>
        <end position="617"/>
    </location>
</feature>
<sequence length="621" mass="66615">MDRLLLVPVFVPLAVGFVLLFLPRRAQSLFKLVTLVVSIAVFAASIRIFRLGQGARYEWPLLKIEGLRLLDLLFETTALGSFILMFAMGFGVLITLYSIRSKAAVERANEYYGSILLAIGGSAGILLSDHLLLLLIFWEIVTAALYLLISTGGKGSNFAATKSFAMIGASDAGLLLGVGMVWVLSETFVISAIRLPVTSPLPILSFLLLMMAAVTKAGAMPLHTWLPAGGEYAPTSVMALLPAALDKLLGIYLLVLIVTRVFVLEPGALTIVLAAIGAGTILIAVMIAMVQHNLKKLLSYHAISQVGYMVLGIATLTPVGIAGGVFHMLNHAIYKCCLFLCGGAVEEATGTVDLERLGGLGRKMPLTFAAVMIAALSISGIPPLNGFASKWMVYQGVVRMGEGGAGGGAALWPLWLVAAVFGSALTLASFVKILHSVFLSRLPDRLKDTKEVTPLQTVPMLVLASACVLFGVFYWVPLRYLIFPALGIPQDADVFIGTWNSMLATGLLLIGVGAASGVLVMGSFAREIRQVPTWTCGEVQANDEMIVPGTQFYKTVSSMRGLRQMYDGQERGYFDLYDQSGRAGLAVTGLLRWLHSGMLPVYLTWVTVGLLLVLFVLCDFL</sequence>
<name>A0AAW6U614_9BACT</name>
<dbReference type="PANTHER" id="PTHR42682:SF4">
    <property type="entry name" value="NADH-UBIQUINONE_PLASTOQUINONE"/>
    <property type="match status" value="1"/>
</dbReference>
<dbReference type="Proteomes" id="UP001431776">
    <property type="component" value="Unassembled WGS sequence"/>
</dbReference>
<feature type="transmembrane region" description="Helical" evidence="8">
    <location>
        <begin position="268"/>
        <end position="290"/>
    </location>
</feature>
<dbReference type="RefSeq" id="WP_349246951.1">
    <property type="nucleotide sequence ID" value="NZ_JASCXX010000039.1"/>
</dbReference>
<dbReference type="InterPro" id="IPR003918">
    <property type="entry name" value="NADH_UbQ_OxRdtase"/>
</dbReference>
<dbReference type="InterPro" id="IPR052175">
    <property type="entry name" value="ComplexI-like_HydComp"/>
</dbReference>
<dbReference type="GO" id="GO:0005886">
    <property type="term" value="C:plasma membrane"/>
    <property type="evidence" value="ECO:0007669"/>
    <property type="project" value="UniProtKB-SubCell"/>
</dbReference>
<feature type="transmembrane region" description="Helical" evidence="8">
    <location>
        <begin position="366"/>
        <end position="384"/>
    </location>
</feature>
<evidence type="ECO:0000256" key="1">
    <source>
        <dbReference type="ARBA" id="ARBA00004651"/>
    </source>
</evidence>
<keyword evidence="2" id="KW-1003">Cell membrane</keyword>